<gene>
    <name evidence="10" type="ORF">OIU77_000920</name>
</gene>
<protein>
    <recommendedName>
        <fullName evidence="12">Sugar transporter SWEET1</fullName>
    </recommendedName>
</protein>
<dbReference type="Proteomes" id="UP001141253">
    <property type="component" value="Chromosome 12"/>
</dbReference>
<evidence type="ECO:0000256" key="6">
    <source>
        <dbReference type="ARBA" id="ARBA00022737"/>
    </source>
</evidence>
<evidence type="ECO:0000256" key="8">
    <source>
        <dbReference type="ARBA" id="ARBA00023136"/>
    </source>
</evidence>
<evidence type="ECO:0008006" key="12">
    <source>
        <dbReference type="Google" id="ProtNLM"/>
    </source>
</evidence>
<keyword evidence="6" id="KW-0677">Repeat</keyword>
<evidence type="ECO:0000256" key="9">
    <source>
        <dbReference type="SAM" id="Phobius"/>
    </source>
</evidence>
<accession>A0ABQ9B7V4</accession>
<organism evidence="10 11">
    <name type="scientific">Salix suchowensis</name>
    <dbReference type="NCBI Taxonomy" id="1278906"/>
    <lineage>
        <taxon>Eukaryota</taxon>
        <taxon>Viridiplantae</taxon>
        <taxon>Streptophyta</taxon>
        <taxon>Embryophyta</taxon>
        <taxon>Tracheophyta</taxon>
        <taxon>Spermatophyta</taxon>
        <taxon>Magnoliopsida</taxon>
        <taxon>eudicotyledons</taxon>
        <taxon>Gunneridae</taxon>
        <taxon>Pentapetalae</taxon>
        <taxon>rosids</taxon>
        <taxon>fabids</taxon>
        <taxon>Malpighiales</taxon>
        <taxon>Salicaceae</taxon>
        <taxon>Saliceae</taxon>
        <taxon>Salix</taxon>
    </lineage>
</organism>
<evidence type="ECO:0000256" key="7">
    <source>
        <dbReference type="ARBA" id="ARBA00022989"/>
    </source>
</evidence>
<reference evidence="10" key="1">
    <citation type="submission" date="2022-10" db="EMBL/GenBank/DDBJ databases">
        <authorList>
            <person name="Hyden B.L."/>
            <person name="Feng K."/>
            <person name="Yates T."/>
            <person name="Jawdy S."/>
            <person name="Smart L.B."/>
            <person name="Muchero W."/>
        </authorList>
    </citation>
    <scope>NUCLEOTIDE SEQUENCE</scope>
    <source>
        <tissue evidence="10">Shoot tip</tissue>
    </source>
</reference>
<dbReference type="Pfam" id="PF03083">
    <property type="entry name" value="MtN3_slv"/>
    <property type="match status" value="1"/>
</dbReference>
<keyword evidence="3" id="KW-0813">Transport</keyword>
<keyword evidence="11" id="KW-1185">Reference proteome</keyword>
<evidence type="ECO:0000313" key="10">
    <source>
        <dbReference type="EMBL" id="KAJ6376044.1"/>
    </source>
</evidence>
<sequence>MYGSPLVAVKKVIKTKSVEFMPFYLSFFSFLASSIWMAYGLLSHDLFLASPNLVGVNKITVNYISL</sequence>
<evidence type="ECO:0000313" key="11">
    <source>
        <dbReference type="Proteomes" id="UP001141253"/>
    </source>
</evidence>
<name>A0ABQ9B7V4_9ROSI</name>
<keyword evidence="5 9" id="KW-0812">Transmembrane</keyword>
<comment type="caution">
    <text evidence="10">The sequence shown here is derived from an EMBL/GenBank/DDBJ whole genome shotgun (WGS) entry which is preliminary data.</text>
</comment>
<dbReference type="InterPro" id="IPR047664">
    <property type="entry name" value="SWEET"/>
</dbReference>
<keyword evidence="8 9" id="KW-0472">Membrane</keyword>
<evidence type="ECO:0000256" key="4">
    <source>
        <dbReference type="ARBA" id="ARBA00022597"/>
    </source>
</evidence>
<dbReference type="PANTHER" id="PTHR10791:SF28">
    <property type="entry name" value="BIDIRECTIONAL SUGAR TRANSPORTER SWEET3"/>
    <property type="match status" value="1"/>
</dbReference>
<evidence type="ECO:0000256" key="3">
    <source>
        <dbReference type="ARBA" id="ARBA00022448"/>
    </source>
</evidence>
<keyword evidence="4" id="KW-0762">Sugar transport</keyword>
<comment type="similarity">
    <text evidence="2">Belongs to the SWEET sugar transporter family.</text>
</comment>
<feature type="transmembrane region" description="Helical" evidence="9">
    <location>
        <begin position="21"/>
        <end position="42"/>
    </location>
</feature>
<evidence type="ECO:0000256" key="2">
    <source>
        <dbReference type="ARBA" id="ARBA00007809"/>
    </source>
</evidence>
<comment type="subcellular location">
    <subcellularLocation>
        <location evidence="1">Endomembrane system</location>
        <topology evidence="1">Multi-pass membrane protein</topology>
    </subcellularLocation>
</comment>
<dbReference type="EMBL" id="JAPFFI010000010">
    <property type="protein sequence ID" value="KAJ6376044.1"/>
    <property type="molecule type" value="Genomic_DNA"/>
</dbReference>
<reference evidence="10" key="2">
    <citation type="journal article" date="2023" name="Int. J. Mol. Sci.">
        <title>De Novo Assembly and Annotation of 11 Diverse Shrub Willow (Salix) Genomes Reveals Novel Gene Organization in Sex-Linked Regions.</title>
        <authorList>
            <person name="Hyden B."/>
            <person name="Feng K."/>
            <person name="Yates T.B."/>
            <person name="Jawdy S."/>
            <person name="Cereghino C."/>
            <person name="Smart L.B."/>
            <person name="Muchero W."/>
        </authorList>
    </citation>
    <scope>NUCLEOTIDE SEQUENCE</scope>
    <source>
        <tissue evidence="10">Shoot tip</tissue>
    </source>
</reference>
<dbReference type="InterPro" id="IPR004316">
    <property type="entry name" value="SWEET_rpt"/>
</dbReference>
<evidence type="ECO:0000256" key="5">
    <source>
        <dbReference type="ARBA" id="ARBA00022692"/>
    </source>
</evidence>
<dbReference type="Gene3D" id="1.20.1280.290">
    <property type="match status" value="1"/>
</dbReference>
<proteinExistence type="inferred from homology"/>
<dbReference type="PANTHER" id="PTHR10791">
    <property type="entry name" value="RAG1-ACTIVATING PROTEIN 1"/>
    <property type="match status" value="1"/>
</dbReference>
<evidence type="ECO:0000256" key="1">
    <source>
        <dbReference type="ARBA" id="ARBA00004127"/>
    </source>
</evidence>
<keyword evidence="7 9" id="KW-1133">Transmembrane helix</keyword>